<evidence type="ECO:0000313" key="2">
    <source>
        <dbReference type="Proteomes" id="UP001295684"/>
    </source>
</evidence>
<keyword evidence="2" id="KW-1185">Reference proteome</keyword>
<organism evidence="1 2">
    <name type="scientific">Euplotes crassus</name>
    <dbReference type="NCBI Taxonomy" id="5936"/>
    <lineage>
        <taxon>Eukaryota</taxon>
        <taxon>Sar</taxon>
        <taxon>Alveolata</taxon>
        <taxon>Ciliophora</taxon>
        <taxon>Intramacronucleata</taxon>
        <taxon>Spirotrichea</taxon>
        <taxon>Hypotrichia</taxon>
        <taxon>Euplotida</taxon>
        <taxon>Euplotidae</taxon>
        <taxon>Moneuplotes</taxon>
    </lineage>
</organism>
<gene>
    <name evidence="1" type="ORF">ECRASSUSDP1_LOCUS10160</name>
</gene>
<dbReference type="EMBL" id="CAMPGE010010008">
    <property type="protein sequence ID" value="CAI2368864.1"/>
    <property type="molecule type" value="Genomic_DNA"/>
</dbReference>
<dbReference type="Proteomes" id="UP001295684">
    <property type="component" value="Unassembled WGS sequence"/>
</dbReference>
<proteinExistence type="predicted"/>
<sequence>MIVINLCDEEEKGERPVSIKKEKIKTEYERVILSESEKYISLKGSAPKLVDSYIRLLEYSYEFEPSENKYVEILEDIITELQNGCPENKLMQTKTDSISKVDVKVDDSSHQCDPIEFYSLILDIFKFLMPKLKDLRLNMILQYKRIISTITSCWQYLTWNPEPPCSGPAFKRVKKELSKEEDQSDQLKPDIPDSKAQSLKERLDTDLRLYLEDMYKGALHVKTEKEELSQPEDLLISNLKKNLNLIEMEKYRADKLYEIKIKQFKAKLKNRKNHKNSRRQRDNKRYKKLDPKLFIEIFHDTSRNLNHEQKKREFYKKLNPQKRKIFEEWDMRGYNRPIDIRERPGFKQEPGVPVRSNIFFDKIKAEEIKQNMKKEETESDNICQWYVEDTTEPS</sequence>
<protein>
    <submittedName>
        <fullName evidence="1">Uncharacterized protein</fullName>
    </submittedName>
</protein>
<reference evidence="1" key="1">
    <citation type="submission" date="2023-07" db="EMBL/GenBank/DDBJ databases">
        <authorList>
            <consortium name="AG Swart"/>
            <person name="Singh M."/>
            <person name="Singh A."/>
            <person name="Seah K."/>
            <person name="Emmerich C."/>
        </authorList>
    </citation>
    <scope>NUCLEOTIDE SEQUENCE</scope>
    <source>
        <strain evidence="1">DP1</strain>
    </source>
</reference>
<evidence type="ECO:0000313" key="1">
    <source>
        <dbReference type="EMBL" id="CAI2368864.1"/>
    </source>
</evidence>
<comment type="caution">
    <text evidence="1">The sequence shown here is derived from an EMBL/GenBank/DDBJ whole genome shotgun (WGS) entry which is preliminary data.</text>
</comment>
<name>A0AAD1UHG6_EUPCR</name>
<dbReference type="AlphaFoldDB" id="A0AAD1UHG6"/>
<accession>A0AAD1UHG6</accession>